<dbReference type="PIRSF" id="PIRSF000362">
    <property type="entry name" value="FNR"/>
    <property type="match status" value="1"/>
</dbReference>
<dbReference type="PANTHER" id="PTHR48467">
    <property type="entry name" value="GLUTAMATE SYNTHASE 1 [NADH], CHLOROPLASTIC-LIKE"/>
    <property type="match status" value="1"/>
</dbReference>
<feature type="binding site" evidence="9">
    <location>
        <position position="356"/>
    </location>
    <ligand>
        <name>FAD</name>
        <dbReference type="ChEBI" id="CHEBI:57692"/>
    </ligand>
</feature>
<evidence type="ECO:0000256" key="8">
    <source>
        <dbReference type="ARBA" id="ARBA00047776"/>
    </source>
</evidence>
<evidence type="ECO:0000256" key="1">
    <source>
        <dbReference type="ARBA" id="ARBA00001974"/>
    </source>
</evidence>
<dbReference type="InterPro" id="IPR023753">
    <property type="entry name" value="FAD/NAD-binding_dom"/>
</dbReference>
<keyword evidence="13" id="KW-1185">Reference proteome</keyword>
<evidence type="ECO:0000313" key="12">
    <source>
        <dbReference type="EMBL" id="SCG77908.1"/>
    </source>
</evidence>
<dbReference type="Gene3D" id="3.50.50.60">
    <property type="entry name" value="FAD/NAD(P)-binding domain"/>
    <property type="match status" value="1"/>
</dbReference>
<evidence type="ECO:0000256" key="6">
    <source>
        <dbReference type="ARBA" id="ARBA00022857"/>
    </source>
</evidence>
<dbReference type="EC" id="1.18.1.2" evidence="3"/>
<organism evidence="12 13">
    <name type="scientific">Micromonospora inositola</name>
    <dbReference type="NCBI Taxonomy" id="47865"/>
    <lineage>
        <taxon>Bacteria</taxon>
        <taxon>Bacillati</taxon>
        <taxon>Actinomycetota</taxon>
        <taxon>Actinomycetes</taxon>
        <taxon>Micromonosporales</taxon>
        <taxon>Micromonosporaceae</taxon>
        <taxon>Micromonospora</taxon>
    </lineage>
</organism>
<accession>A0A1C5K546</accession>
<evidence type="ECO:0000313" key="13">
    <source>
        <dbReference type="Proteomes" id="UP000198221"/>
    </source>
</evidence>
<feature type="binding site" evidence="9">
    <location>
        <position position="22"/>
    </location>
    <ligand>
        <name>FAD</name>
        <dbReference type="ChEBI" id="CHEBI:57692"/>
    </ligand>
</feature>
<comment type="similarity">
    <text evidence="2">Belongs to the ferredoxin--NADP reductase type 1 family.</text>
</comment>
<feature type="binding site" evidence="10">
    <location>
        <position position="214"/>
    </location>
    <ligand>
        <name>NADP(+)</name>
        <dbReference type="ChEBI" id="CHEBI:58349"/>
    </ligand>
</feature>
<evidence type="ECO:0000256" key="7">
    <source>
        <dbReference type="ARBA" id="ARBA00023002"/>
    </source>
</evidence>
<keyword evidence="4" id="KW-0285">Flavoprotein</keyword>
<dbReference type="PANTHER" id="PTHR48467:SF1">
    <property type="entry name" value="GLUTAMATE SYNTHASE 1 [NADH], CHLOROPLASTIC-LIKE"/>
    <property type="match status" value="1"/>
</dbReference>
<feature type="binding site" evidence="10">
    <location>
        <begin position="202"/>
        <end position="203"/>
    </location>
    <ligand>
        <name>NADP(+)</name>
        <dbReference type="ChEBI" id="CHEBI:58349"/>
    </ligand>
</feature>
<dbReference type="SUPFAM" id="SSF51971">
    <property type="entry name" value="Nucleotide-binding domain"/>
    <property type="match status" value="2"/>
</dbReference>
<evidence type="ECO:0000256" key="3">
    <source>
        <dbReference type="ARBA" id="ARBA00013223"/>
    </source>
</evidence>
<dbReference type="GO" id="GO:0004324">
    <property type="term" value="F:ferredoxin-NADP+ reductase activity"/>
    <property type="evidence" value="ECO:0007669"/>
    <property type="project" value="UniProtKB-EC"/>
</dbReference>
<protein>
    <recommendedName>
        <fullName evidence="3">ferredoxin--NADP(+) reductase</fullName>
        <ecNumber evidence="3">1.18.1.2</ecNumber>
    </recommendedName>
</protein>
<dbReference type="AlphaFoldDB" id="A0A1C5K546"/>
<reference evidence="13" key="1">
    <citation type="submission" date="2016-06" db="EMBL/GenBank/DDBJ databases">
        <authorList>
            <person name="Varghese N."/>
            <person name="Submissions Spin"/>
        </authorList>
    </citation>
    <scope>NUCLEOTIDE SEQUENCE [LARGE SCALE GENOMIC DNA]</scope>
    <source>
        <strain evidence="13">DSM 43819</strain>
    </source>
</reference>
<evidence type="ECO:0000256" key="5">
    <source>
        <dbReference type="ARBA" id="ARBA00022827"/>
    </source>
</evidence>
<dbReference type="Proteomes" id="UP000198221">
    <property type="component" value="Chromosome I"/>
</dbReference>
<feature type="binding site" evidence="9">
    <location>
        <begin position="363"/>
        <end position="365"/>
    </location>
    <ligand>
        <name>FAD</name>
        <dbReference type="ChEBI" id="CHEBI:57692"/>
    </ligand>
</feature>
<keyword evidence="5 9" id="KW-0274">FAD</keyword>
<gene>
    <name evidence="12" type="ORF">GA0070613_6404</name>
</gene>
<evidence type="ECO:0000256" key="10">
    <source>
        <dbReference type="PIRSR" id="PIRSR000362-2"/>
    </source>
</evidence>
<dbReference type="InterPro" id="IPR036188">
    <property type="entry name" value="FAD/NAD-bd_sf"/>
</dbReference>
<keyword evidence="6 10" id="KW-0521">NADP</keyword>
<sequence>MTAHLGTGAPPPRVAVVGAGPSGLYAAQALVEQDRLPVLVDVLDRLPTPYGLIRYGVAPDHVRMKAVANTLRRTLEDPRVRFLGDVEVGRDVSAEELRAHYDAVVYCTGAAAERTLGIPGEDLPGSMSAGELVSWYSGHPDAVALDALRARTAVVVGAGNVALDVARMLLQSPEVLRPTDVPLDVLRVFEASAVRDVHILVRRGPEHVRFTPKELRDLGRVEDVDWFVDPSDLDRLRGAAHPSLSTAAVLCELAAREPTGASRRAFLHFWTSPVELSGTGKVDAVTVARTRPGAPAGGDGRPDLLPAGLVVRCVGYVAAPPVGLPFDPLRACVPNDAGRVIGPAVGIRPGEYVAGWLKRGPSGVIGTNKPDAEETVESVLDDLSRRAAASPTRRLDDLLRERGVNAVTYAGWLAIDGAEAVEGRPDGRGRVKIPDWRRLRENAASTTAAAR</sequence>
<evidence type="ECO:0000256" key="2">
    <source>
        <dbReference type="ARBA" id="ARBA00008312"/>
    </source>
</evidence>
<proteinExistence type="inferred from homology"/>
<evidence type="ECO:0000256" key="4">
    <source>
        <dbReference type="ARBA" id="ARBA00022630"/>
    </source>
</evidence>
<evidence type="ECO:0000259" key="11">
    <source>
        <dbReference type="Pfam" id="PF07992"/>
    </source>
</evidence>
<dbReference type="InterPro" id="IPR021163">
    <property type="entry name" value="Ferredox_Rdtase_adrenod"/>
</dbReference>
<dbReference type="PRINTS" id="PR00419">
    <property type="entry name" value="ADXRDTASE"/>
</dbReference>
<dbReference type="RefSeq" id="WP_231929605.1">
    <property type="nucleotide sequence ID" value="NZ_LT607754.1"/>
</dbReference>
<feature type="binding site" evidence="10">
    <location>
        <position position="363"/>
    </location>
    <ligand>
        <name>NADP(+)</name>
        <dbReference type="ChEBI" id="CHEBI:58349"/>
    </ligand>
</feature>
<dbReference type="Gene3D" id="3.40.50.720">
    <property type="entry name" value="NAD(P)-binding Rossmann-like Domain"/>
    <property type="match status" value="1"/>
</dbReference>
<dbReference type="InterPro" id="IPR055275">
    <property type="entry name" value="Ferredox_Rdtase"/>
</dbReference>
<dbReference type="Pfam" id="PF07992">
    <property type="entry name" value="Pyr_redox_2"/>
    <property type="match status" value="1"/>
</dbReference>
<keyword evidence="7" id="KW-0560">Oxidoreductase</keyword>
<feature type="binding site" evidence="9">
    <location>
        <position position="88"/>
    </location>
    <ligand>
        <name>FAD</name>
        <dbReference type="ChEBI" id="CHEBI:57692"/>
    </ligand>
</feature>
<feature type="binding site" evidence="9">
    <location>
        <position position="52"/>
    </location>
    <ligand>
        <name>FAD</name>
        <dbReference type="ChEBI" id="CHEBI:57692"/>
    </ligand>
</feature>
<name>A0A1C5K546_9ACTN</name>
<feature type="domain" description="FAD/NAD(P)-binding" evidence="11">
    <location>
        <begin position="13"/>
        <end position="171"/>
    </location>
</feature>
<comment type="catalytic activity">
    <reaction evidence="8">
        <text>2 reduced [2Fe-2S]-[ferredoxin] + NADP(+) + H(+) = 2 oxidized [2Fe-2S]-[ferredoxin] + NADPH</text>
        <dbReference type="Rhea" id="RHEA:20125"/>
        <dbReference type="Rhea" id="RHEA-COMP:10000"/>
        <dbReference type="Rhea" id="RHEA-COMP:10001"/>
        <dbReference type="ChEBI" id="CHEBI:15378"/>
        <dbReference type="ChEBI" id="CHEBI:33737"/>
        <dbReference type="ChEBI" id="CHEBI:33738"/>
        <dbReference type="ChEBI" id="CHEBI:57783"/>
        <dbReference type="ChEBI" id="CHEBI:58349"/>
        <dbReference type="EC" id="1.18.1.2"/>
    </reaction>
</comment>
<dbReference type="EMBL" id="LT607754">
    <property type="protein sequence ID" value="SCG77908.1"/>
    <property type="molecule type" value="Genomic_DNA"/>
</dbReference>
<evidence type="ECO:0000256" key="9">
    <source>
        <dbReference type="PIRSR" id="PIRSR000362-1"/>
    </source>
</evidence>
<comment type="cofactor">
    <cofactor evidence="1 9">
        <name>FAD</name>
        <dbReference type="ChEBI" id="CHEBI:57692"/>
    </cofactor>
</comment>